<keyword evidence="2" id="KW-0812">Transmembrane</keyword>
<protein>
    <submittedName>
        <fullName evidence="3">Uncharacterized protein</fullName>
    </submittedName>
</protein>
<organism evidence="3">
    <name type="scientific">Thermogemmatispora argillosa</name>
    <dbReference type="NCBI Taxonomy" id="2045280"/>
    <lineage>
        <taxon>Bacteria</taxon>
        <taxon>Bacillati</taxon>
        <taxon>Chloroflexota</taxon>
        <taxon>Ktedonobacteria</taxon>
        <taxon>Thermogemmatisporales</taxon>
        <taxon>Thermogemmatisporaceae</taxon>
        <taxon>Thermogemmatispora</taxon>
    </lineage>
</organism>
<feature type="transmembrane region" description="Helical" evidence="2">
    <location>
        <begin position="153"/>
        <end position="171"/>
    </location>
</feature>
<feature type="transmembrane region" description="Helical" evidence="2">
    <location>
        <begin position="100"/>
        <end position="120"/>
    </location>
</feature>
<name>A0A455T6F2_9CHLR</name>
<feature type="compositionally biased region" description="Low complexity" evidence="1">
    <location>
        <begin position="66"/>
        <end position="83"/>
    </location>
</feature>
<evidence type="ECO:0000313" key="3">
    <source>
        <dbReference type="EMBL" id="BBH95159.1"/>
    </source>
</evidence>
<dbReference type="EMBL" id="AP019377">
    <property type="protein sequence ID" value="BBH95159.1"/>
    <property type="molecule type" value="Genomic_DNA"/>
</dbReference>
<sequence>MHEATFTSYQVQMVTPEARRVIEAAGGQVVAQPERGGYLVCHPLPETTAETEDGWLLMERAESLTPSSAGHAGSPPSRAGASGQEPCPWSAGSIRVNGGWCAGLWGLAMLLNGLALAKGWQAPPSWLAWGLDEVVAGALLGGWLLLTWWRQQRLWLVGALLLVGALWLASWL</sequence>
<evidence type="ECO:0000256" key="2">
    <source>
        <dbReference type="SAM" id="Phobius"/>
    </source>
</evidence>
<feature type="transmembrane region" description="Helical" evidence="2">
    <location>
        <begin position="126"/>
        <end position="146"/>
    </location>
</feature>
<gene>
    <name evidence="3" type="ORF">KTA_33580</name>
</gene>
<feature type="region of interest" description="Disordered" evidence="1">
    <location>
        <begin position="65"/>
        <end position="86"/>
    </location>
</feature>
<dbReference type="AlphaFoldDB" id="A0A455T6F2"/>
<keyword evidence="2" id="KW-1133">Transmembrane helix</keyword>
<proteinExistence type="predicted"/>
<accession>A0A455T6F2</accession>
<keyword evidence="2" id="KW-0472">Membrane</keyword>
<reference evidence="3" key="1">
    <citation type="submission" date="2018-12" db="EMBL/GenBank/DDBJ databases">
        <title>Novel natural products biosynthetic potential of the class Ktedonobacteria.</title>
        <authorList>
            <person name="Zheng Y."/>
            <person name="Saitou A."/>
            <person name="Wang C.M."/>
            <person name="Toyoda A."/>
            <person name="Minakuchi Y."/>
            <person name="Sekiguchi Y."/>
            <person name="Ueda K."/>
            <person name="Takano H."/>
            <person name="Sakai Y."/>
            <person name="Yokota A."/>
            <person name="Yabe S."/>
        </authorList>
    </citation>
    <scope>NUCLEOTIDE SEQUENCE</scope>
    <source>
        <strain evidence="3">A3-2</strain>
    </source>
</reference>
<evidence type="ECO:0000256" key="1">
    <source>
        <dbReference type="SAM" id="MobiDB-lite"/>
    </source>
</evidence>